<dbReference type="Gene3D" id="6.10.290.30">
    <property type="entry name" value="Regulatory factor X-associated C-terminal binding domain"/>
    <property type="match status" value="1"/>
</dbReference>
<evidence type="ECO:0000313" key="4">
    <source>
        <dbReference type="Proteomes" id="UP000694560"/>
    </source>
</evidence>
<sequence>LRASTYSGRPWPSLVCPQAAQPTLVWVTRPPTPHASAPLRPQGRRHHRDPSPGTHARCARRLRTEAAGGESTASLEELEEEEVTAAAAASGETTAGGECKSCTYQGCNETTTQVVKQRKPWMCKRHRNKIYKDKYKRKKSDQALGGGGAAAAGGLGRAALGGQSGCLSVTKQRTGSVGDRPARPTLLEQVLNKKRLVSLVFKRF</sequence>
<feature type="region of interest" description="Disordered" evidence="1">
    <location>
        <begin position="28"/>
        <end position="97"/>
    </location>
</feature>
<feature type="domain" description="Regulatory factor X-associated protein RFXANK-binding" evidence="2">
    <location>
        <begin position="102"/>
        <end position="198"/>
    </location>
</feature>
<accession>A0A8C5TN49</accession>
<dbReference type="Pfam" id="PF15289">
    <property type="entry name" value="RFXA_RFXANK_bdg"/>
    <property type="match status" value="1"/>
</dbReference>
<dbReference type="InterPro" id="IPR029316">
    <property type="entry name" value="RFXAP_RFXANK-bd"/>
</dbReference>
<dbReference type="InterPro" id="IPR038308">
    <property type="entry name" value="RFXAP_C_sf"/>
</dbReference>
<dbReference type="Proteomes" id="UP000694560">
    <property type="component" value="Unplaced"/>
</dbReference>
<keyword evidence="4" id="KW-1185">Reference proteome</keyword>
<organism evidence="3 4">
    <name type="scientific">Malurus cyaneus samueli</name>
    <dbReference type="NCBI Taxonomy" id="2593467"/>
    <lineage>
        <taxon>Eukaryota</taxon>
        <taxon>Metazoa</taxon>
        <taxon>Chordata</taxon>
        <taxon>Craniata</taxon>
        <taxon>Vertebrata</taxon>
        <taxon>Euteleostomi</taxon>
        <taxon>Archelosauria</taxon>
        <taxon>Archosauria</taxon>
        <taxon>Dinosauria</taxon>
        <taxon>Saurischia</taxon>
        <taxon>Theropoda</taxon>
        <taxon>Coelurosauria</taxon>
        <taxon>Aves</taxon>
        <taxon>Neognathae</taxon>
        <taxon>Neoaves</taxon>
        <taxon>Telluraves</taxon>
        <taxon>Australaves</taxon>
        <taxon>Passeriformes</taxon>
        <taxon>Meliphagoidea</taxon>
        <taxon>Maluridae</taxon>
        <taxon>Malurus</taxon>
    </lineage>
</organism>
<dbReference type="PANTHER" id="PTHR15110">
    <property type="entry name" value="REGULATORY FACTOR X-ASSOCIATED PROTEIN"/>
    <property type="match status" value="1"/>
</dbReference>
<dbReference type="GO" id="GO:0006357">
    <property type="term" value="P:regulation of transcription by RNA polymerase II"/>
    <property type="evidence" value="ECO:0007669"/>
    <property type="project" value="TreeGrafter"/>
</dbReference>
<dbReference type="PANTHER" id="PTHR15110:SF2">
    <property type="entry name" value="REGULATORY FACTOR X-ASSOCIATED PROTEIN"/>
    <property type="match status" value="1"/>
</dbReference>
<name>A0A8C5TN49_9PASS</name>
<dbReference type="Ensembl" id="ENSMCST00000009025.1">
    <property type="protein sequence ID" value="ENSMCSP00000008807.1"/>
    <property type="gene ID" value="ENSMCSG00000006253.1"/>
</dbReference>
<protein>
    <submittedName>
        <fullName evidence="3">Regulatory factor X associated protein</fullName>
    </submittedName>
</protein>
<feature type="compositionally biased region" description="Low complexity" evidence="1">
    <location>
        <begin position="84"/>
        <end position="97"/>
    </location>
</feature>
<dbReference type="GO" id="GO:0005634">
    <property type="term" value="C:nucleus"/>
    <property type="evidence" value="ECO:0007669"/>
    <property type="project" value="TreeGrafter"/>
</dbReference>
<reference evidence="3" key="1">
    <citation type="submission" date="2025-08" db="UniProtKB">
        <authorList>
            <consortium name="Ensembl"/>
        </authorList>
    </citation>
    <scope>IDENTIFICATION</scope>
</reference>
<evidence type="ECO:0000259" key="2">
    <source>
        <dbReference type="Pfam" id="PF15289"/>
    </source>
</evidence>
<proteinExistence type="predicted"/>
<dbReference type="AlphaFoldDB" id="A0A8C5TN49"/>
<dbReference type="OrthoDB" id="10065946at2759"/>
<evidence type="ECO:0000313" key="3">
    <source>
        <dbReference type="Ensembl" id="ENSMCSP00000008807.1"/>
    </source>
</evidence>
<reference evidence="3" key="2">
    <citation type="submission" date="2025-09" db="UniProtKB">
        <authorList>
            <consortium name="Ensembl"/>
        </authorList>
    </citation>
    <scope>IDENTIFICATION</scope>
</reference>
<evidence type="ECO:0000256" key="1">
    <source>
        <dbReference type="SAM" id="MobiDB-lite"/>
    </source>
</evidence>